<dbReference type="GO" id="GO:0016787">
    <property type="term" value="F:hydrolase activity"/>
    <property type="evidence" value="ECO:0007669"/>
    <property type="project" value="UniProtKB-KW"/>
</dbReference>
<dbReference type="Proteomes" id="UP001333102">
    <property type="component" value="Chromosome"/>
</dbReference>
<dbReference type="Pfam" id="PF13487">
    <property type="entry name" value="HD_5"/>
    <property type="match status" value="1"/>
</dbReference>
<dbReference type="PROSITE" id="PS51832">
    <property type="entry name" value="HD_GYP"/>
    <property type="match status" value="1"/>
</dbReference>
<gene>
    <name evidence="2" type="ORF">VLY81_01600</name>
</gene>
<dbReference type="SUPFAM" id="SSF109604">
    <property type="entry name" value="HD-domain/PDEase-like"/>
    <property type="match status" value="1"/>
</dbReference>
<dbReference type="EMBL" id="CP141614">
    <property type="protein sequence ID" value="WRP14894.1"/>
    <property type="molecule type" value="Genomic_DNA"/>
</dbReference>
<name>A0ABZ1BQB0_9FIRM</name>
<dbReference type="SMART" id="SM00471">
    <property type="entry name" value="HDc"/>
    <property type="match status" value="1"/>
</dbReference>
<dbReference type="RefSeq" id="WP_324669281.1">
    <property type="nucleotide sequence ID" value="NZ_CP141614.1"/>
</dbReference>
<keyword evidence="3" id="KW-1185">Reference proteome</keyword>
<reference evidence="3" key="1">
    <citation type="submission" date="2023-12" db="EMBL/GenBank/DDBJ databases">
        <title>Novel isolates from deep terrestrial aquifers shed light on the physiology and ecology of the class Limnochordia.</title>
        <authorList>
            <person name="Karnachuk O.V."/>
            <person name="Lukina A.P."/>
            <person name="Avakyan M.R."/>
            <person name="Kadnikov V."/>
            <person name="Begmatov S."/>
            <person name="Beletsky A.V."/>
            <person name="Mardanov A.V."/>
            <person name="Ravin N.V."/>
        </authorList>
    </citation>
    <scope>NUCLEOTIDE SEQUENCE [LARGE SCALE GENOMIC DNA]</scope>
    <source>
        <strain evidence="3">LN</strain>
    </source>
</reference>
<dbReference type="EC" id="3.1.4.-" evidence="2"/>
<protein>
    <submittedName>
        <fullName evidence="2">HD-GYP domain-containing protein</fullName>
        <ecNumber evidence="2">3.1.4.-</ecNumber>
    </submittedName>
</protein>
<sequence length="237" mass="25538">MAAAGPDASSSHLLASLRQVETAFDATLGALAAALDTRAQESPGHSQRVAAYTLELATAVGIDDPGVLANLRRGAILHDVGKILVPESILRKAGPLNADEWRIMRLHPELGYQILQGVAFLRDAAEIPLYHHERWDGSGYPRGLQGPQIPLSARLFAIADWLDAITSERSYRPAESFEKARETIAQAGGRAFDPEIVEAFLAIPVARWEALREEVGRASPITLGILPPGRMTPGSRA</sequence>
<dbReference type="PANTHER" id="PTHR45228:SF1">
    <property type="entry name" value="CYCLIC DI-GMP PHOSPHODIESTERASE TM_0186"/>
    <property type="match status" value="1"/>
</dbReference>
<keyword evidence="2" id="KW-0378">Hydrolase</keyword>
<evidence type="ECO:0000313" key="3">
    <source>
        <dbReference type="Proteomes" id="UP001333102"/>
    </source>
</evidence>
<proteinExistence type="predicted"/>
<evidence type="ECO:0000259" key="1">
    <source>
        <dbReference type="PROSITE" id="PS51832"/>
    </source>
</evidence>
<feature type="domain" description="HD-GYP" evidence="1">
    <location>
        <begin position="20"/>
        <end position="216"/>
    </location>
</feature>
<dbReference type="Gene3D" id="1.10.3210.10">
    <property type="entry name" value="Hypothetical protein af1432"/>
    <property type="match status" value="1"/>
</dbReference>
<accession>A0ABZ1BQB0</accession>
<evidence type="ECO:0000313" key="2">
    <source>
        <dbReference type="EMBL" id="WRP14894.1"/>
    </source>
</evidence>
<dbReference type="PANTHER" id="PTHR45228">
    <property type="entry name" value="CYCLIC DI-GMP PHOSPHODIESTERASE TM_0186-RELATED"/>
    <property type="match status" value="1"/>
</dbReference>
<organism evidence="2 3">
    <name type="scientific">Geochorda subterranea</name>
    <dbReference type="NCBI Taxonomy" id="3109564"/>
    <lineage>
        <taxon>Bacteria</taxon>
        <taxon>Bacillati</taxon>
        <taxon>Bacillota</taxon>
        <taxon>Limnochordia</taxon>
        <taxon>Limnochordales</taxon>
        <taxon>Geochordaceae</taxon>
        <taxon>Geochorda</taxon>
    </lineage>
</organism>
<dbReference type="InterPro" id="IPR052020">
    <property type="entry name" value="Cyclic_di-GMP/3'3'-cGAMP_PDE"/>
</dbReference>
<dbReference type="InterPro" id="IPR037522">
    <property type="entry name" value="HD_GYP_dom"/>
</dbReference>
<dbReference type="CDD" id="cd00077">
    <property type="entry name" value="HDc"/>
    <property type="match status" value="1"/>
</dbReference>
<dbReference type="InterPro" id="IPR003607">
    <property type="entry name" value="HD/PDEase_dom"/>
</dbReference>